<evidence type="ECO:0000256" key="3">
    <source>
        <dbReference type="ARBA" id="ARBA00023141"/>
    </source>
</evidence>
<dbReference type="GO" id="GO:0003855">
    <property type="term" value="F:3-dehydroquinate dehydratase activity"/>
    <property type="evidence" value="ECO:0007669"/>
    <property type="project" value="UniProtKB-UniRule"/>
</dbReference>
<feature type="binding site" evidence="6">
    <location>
        <position position="211"/>
    </location>
    <ligand>
        <name>3-dehydroquinate</name>
        <dbReference type="ChEBI" id="CHEBI:32364"/>
    </ligand>
</feature>
<name>A0A2L0D4P9_9STRE</name>
<dbReference type="InterPro" id="IPR001381">
    <property type="entry name" value="DHquinase_I"/>
</dbReference>
<dbReference type="GO" id="GO:0009423">
    <property type="term" value="P:chorismate biosynthetic process"/>
    <property type="evidence" value="ECO:0007669"/>
    <property type="project" value="UniProtKB-UniRule"/>
</dbReference>
<dbReference type="EMBL" id="CP025536">
    <property type="protein sequence ID" value="AUW96785.1"/>
    <property type="molecule type" value="Genomic_DNA"/>
</dbReference>
<feature type="binding site" evidence="6">
    <location>
        <position position="62"/>
    </location>
    <ligand>
        <name>3-dehydroquinate</name>
        <dbReference type="ChEBI" id="CHEBI:32364"/>
    </ligand>
</feature>
<reference evidence="7 8" key="1">
    <citation type="submission" date="2017-12" db="EMBL/GenBank/DDBJ databases">
        <authorList>
            <person name="Hurst M.R.H."/>
        </authorList>
    </citation>
    <scope>NUCLEOTIDE SEQUENCE [LARGE SCALE GENOMIC DNA]</scope>
    <source>
        <strain evidence="7 8">TH11417</strain>
    </source>
</reference>
<dbReference type="KEGG" id="splr:C0J00_06525"/>
<dbReference type="SUPFAM" id="SSF51569">
    <property type="entry name" value="Aldolase"/>
    <property type="match status" value="1"/>
</dbReference>
<dbReference type="PANTHER" id="PTHR43699:SF1">
    <property type="entry name" value="3-DEHYDROQUINATE DEHYDRATASE"/>
    <property type="match status" value="1"/>
</dbReference>
<dbReference type="GO" id="GO:0008652">
    <property type="term" value="P:amino acid biosynthetic process"/>
    <property type="evidence" value="ECO:0007669"/>
    <property type="project" value="UniProtKB-KW"/>
</dbReference>
<dbReference type="Gene3D" id="3.20.20.70">
    <property type="entry name" value="Aldolase class I"/>
    <property type="match status" value="1"/>
</dbReference>
<keyword evidence="5 6" id="KW-0704">Schiff base</keyword>
<dbReference type="GO" id="GO:0046279">
    <property type="term" value="P:3,4-dihydroxybenzoate biosynthetic process"/>
    <property type="evidence" value="ECO:0007669"/>
    <property type="project" value="TreeGrafter"/>
</dbReference>
<keyword evidence="4 6" id="KW-0456">Lyase</keyword>
<evidence type="ECO:0000313" key="7">
    <source>
        <dbReference type="EMBL" id="AUW96785.1"/>
    </source>
</evidence>
<evidence type="ECO:0000256" key="2">
    <source>
        <dbReference type="ARBA" id="ARBA00022605"/>
    </source>
</evidence>
<comment type="catalytic activity">
    <reaction evidence="1 6">
        <text>3-dehydroquinate = 3-dehydroshikimate + H2O</text>
        <dbReference type="Rhea" id="RHEA:21096"/>
        <dbReference type="ChEBI" id="CHEBI:15377"/>
        <dbReference type="ChEBI" id="CHEBI:16630"/>
        <dbReference type="ChEBI" id="CHEBI:32364"/>
        <dbReference type="EC" id="4.2.1.10"/>
    </reaction>
</comment>
<dbReference type="InterPro" id="IPR050146">
    <property type="entry name" value="Type-I_3-dehydroquinase"/>
</dbReference>
<evidence type="ECO:0000256" key="4">
    <source>
        <dbReference type="ARBA" id="ARBA00023239"/>
    </source>
</evidence>
<accession>A0A2L0D4P9</accession>
<dbReference type="OrthoDB" id="9813659at2"/>
<comment type="pathway">
    <text evidence="6">Metabolic intermediate biosynthesis; chorismate biosynthesis; chorismate from D-erythrose 4-phosphate and phosphoenolpyruvate: step 3/7.</text>
</comment>
<evidence type="ECO:0000256" key="6">
    <source>
        <dbReference type="HAMAP-Rule" id="MF_00214"/>
    </source>
</evidence>
<dbReference type="Proteomes" id="UP000238956">
    <property type="component" value="Chromosome"/>
</dbReference>
<dbReference type="HAMAP" id="MF_00214">
    <property type="entry name" value="AroD"/>
    <property type="match status" value="1"/>
</dbReference>
<dbReference type="InterPro" id="IPR013785">
    <property type="entry name" value="Aldolase_TIM"/>
</dbReference>
<keyword evidence="3 6" id="KW-0057">Aromatic amino acid biosynthesis</keyword>
<keyword evidence="8" id="KW-1185">Reference proteome</keyword>
<dbReference type="CDD" id="cd00502">
    <property type="entry name" value="DHQase_I"/>
    <property type="match status" value="1"/>
</dbReference>
<reference evidence="7 8" key="2">
    <citation type="submission" date="2018-02" db="EMBL/GenBank/DDBJ databases">
        <title>Whole genome sequencing analysis of Streptococcus pluranimalium isolated from cattle infected mastitis in China.</title>
        <authorList>
            <person name="Zhang J.-R."/>
            <person name="Hu G.-Z."/>
        </authorList>
    </citation>
    <scope>NUCLEOTIDE SEQUENCE [LARGE SCALE GENOMIC DNA]</scope>
    <source>
        <strain evidence="7 8">TH11417</strain>
    </source>
</reference>
<evidence type="ECO:0000256" key="1">
    <source>
        <dbReference type="ARBA" id="ARBA00001864"/>
    </source>
</evidence>
<comment type="similarity">
    <text evidence="6">Belongs to the type-I 3-dehydroquinase family.</text>
</comment>
<feature type="binding site" evidence="6">
    <location>
        <position position="186"/>
    </location>
    <ligand>
        <name>3-dehydroquinate</name>
        <dbReference type="ChEBI" id="CHEBI:32364"/>
    </ligand>
</feature>
<feature type="binding site" evidence="6">
    <location>
        <begin position="30"/>
        <end position="32"/>
    </location>
    <ligand>
        <name>3-dehydroquinate</name>
        <dbReference type="ChEBI" id="CHEBI:32364"/>
    </ligand>
</feature>
<evidence type="ECO:0000313" key="8">
    <source>
        <dbReference type="Proteomes" id="UP000238956"/>
    </source>
</evidence>
<dbReference type="PANTHER" id="PTHR43699">
    <property type="entry name" value="3-DEHYDROQUINATE DEHYDRATASE"/>
    <property type="match status" value="1"/>
</dbReference>
<feature type="binding site" evidence="6">
    <location>
        <position position="207"/>
    </location>
    <ligand>
        <name>3-dehydroquinate</name>
        <dbReference type="ChEBI" id="CHEBI:32364"/>
    </ligand>
</feature>
<comment type="subunit">
    <text evidence="6">Homodimer.</text>
</comment>
<comment type="function">
    <text evidence="6">Involved in the third step of the chorismate pathway, which leads to the biosynthesis of aromatic amino acids. Catalyzes the cis-dehydration of 3-dehydroquinate (DHQ) and introduces the first double bond of the aromatic ring to yield 3-dehydroshikimate.</text>
</comment>
<protein>
    <recommendedName>
        <fullName evidence="6">3-dehydroquinate dehydratase</fullName>
        <shortName evidence="6">3-dehydroquinase</shortName>
        <ecNumber evidence="6">4.2.1.10</ecNumber>
    </recommendedName>
    <alternativeName>
        <fullName evidence="6">Type I DHQase</fullName>
    </alternativeName>
    <alternativeName>
        <fullName evidence="6">Type I dehydroquinase</fullName>
        <shortName evidence="6">DHQ1</shortName>
    </alternativeName>
</protein>
<evidence type="ECO:0000256" key="5">
    <source>
        <dbReference type="ARBA" id="ARBA00023270"/>
    </source>
</evidence>
<feature type="active site" description="Proton donor/acceptor" evidence="6">
    <location>
        <position position="118"/>
    </location>
</feature>
<dbReference type="AlphaFoldDB" id="A0A2L0D4P9"/>
<proteinExistence type="inferred from homology"/>
<comment type="caution">
    <text evidence="6">Lacks conserved residue(s) required for the propagation of feature annotation.</text>
</comment>
<keyword evidence="2 6" id="KW-0028">Amino-acid biosynthesis</keyword>
<sequence>MKIVVPIIPKSLDEVKDIDSSKYEGADIIEWRADYLAKDDILKVAPAVFEKFSGYEILFTLRTVNEGGFAELSPEDYISLLKDVDALYHPDYIDFEYFTYKSHFDQLLSFPNLSLSYHNFHETPENLMEIFSELTTLAPRVVRISVMPHNEQEVLDLMNYTRGFKTLNPEQTYATVSMGKLGKLSRISGDVTGSAWTFASLDCENASAPGQIKLLDMKKIMTVLEEDSQSSQV</sequence>
<dbReference type="Pfam" id="PF01487">
    <property type="entry name" value="DHquinase_I"/>
    <property type="match status" value="1"/>
</dbReference>
<dbReference type="EC" id="4.2.1.10" evidence="6"/>
<dbReference type="GeneID" id="98393561"/>
<dbReference type="GO" id="GO:0009073">
    <property type="term" value="P:aromatic amino acid family biosynthetic process"/>
    <property type="evidence" value="ECO:0007669"/>
    <property type="project" value="UniProtKB-KW"/>
</dbReference>
<dbReference type="RefSeq" id="WP_104968108.1">
    <property type="nucleotide sequence ID" value="NZ_CP025536.1"/>
</dbReference>
<dbReference type="UniPathway" id="UPA00053">
    <property type="reaction ID" value="UER00086"/>
</dbReference>
<gene>
    <name evidence="6" type="primary">aroD</name>
    <name evidence="7" type="ORF">C0J00_06525</name>
</gene>
<organism evidence="7 8">
    <name type="scientific">Streptococcus pluranimalium</name>
    <dbReference type="NCBI Taxonomy" id="82348"/>
    <lineage>
        <taxon>Bacteria</taxon>
        <taxon>Bacillati</taxon>
        <taxon>Bacillota</taxon>
        <taxon>Bacilli</taxon>
        <taxon>Lactobacillales</taxon>
        <taxon>Streptococcaceae</taxon>
        <taxon>Streptococcus</taxon>
    </lineage>
</organism>